<keyword evidence="6" id="KW-0805">Transcription regulation</keyword>
<accession>A0A1V4IX21</accession>
<evidence type="ECO:0000256" key="1">
    <source>
        <dbReference type="ARBA" id="ARBA00004496"/>
    </source>
</evidence>
<dbReference type="Gene3D" id="1.10.10.60">
    <property type="entry name" value="Homeodomain-like"/>
    <property type="match status" value="2"/>
</dbReference>
<keyword evidence="3" id="KW-0963">Cytoplasm</keyword>
<keyword evidence="7" id="KW-0238">DNA-binding</keyword>
<feature type="domain" description="Response regulatory" evidence="12">
    <location>
        <begin position="3"/>
        <end position="120"/>
    </location>
</feature>
<keyword evidence="14" id="KW-1185">Reference proteome</keyword>
<comment type="caution">
    <text evidence="13">The sequence shown here is derived from an EMBL/GenBank/DDBJ whole genome shotgun (WGS) entry which is preliminary data.</text>
</comment>
<dbReference type="InterPro" id="IPR009057">
    <property type="entry name" value="Homeodomain-like_sf"/>
</dbReference>
<dbReference type="InterPro" id="IPR001789">
    <property type="entry name" value="Sig_transdc_resp-reg_receiver"/>
</dbReference>
<evidence type="ECO:0000256" key="3">
    <source>
        <dbReference type="ARBA" id="ARBA00022490"/>
    </source>
</evidence>
<evidence type="ECO:0000259" key="12">
    <source>
        <dbReference type="PROSITE" id="PS50110"/>
    </source>
</evidence>
<dbReference type="EMBL" id="MZGV01000003">
    <property type="protein sequence ID" value="OPJ64598.1"/>
    <property type="molecule type" value="Genomic_DNA"/>
</dbReference>
<dbReference type="PRINTS" id="PR00032">
    <property type="entry name" value="HTHARAC"/>
</dbReference>
<evidence type="ECO:0000256" key="7">
    <source>
        <dbReference type="ARBA" id="ARBA00023125"/>
    </source>
</evidence>
<dbReference type="Gene3D" id="3.40.50.2300">
    <property type="match status" value="1"/>
</dbReference>
<comment type="function">
    <text evidence="9">May play the central regulatory role in sporulation. It may be an element of the effector pathway responsible for the activation of sporulation genes in response to nutritional stress. Spo0A may act in concert with spo0H (a sigma factor) to control the expression of some genes that are critical to the sporulation process.</text>
</comment>
<dbReference type="Proteomes" id="UP000190080">
    <property type="component" value="Unassembled WGS sequence"/>
</dbReference>
<dbReference type="GO" id="GO:0005737">
    <property type="term" value="C:cytoplasm"/>
    <property type="evidence" value="ECO:0007669"/>
    <property type="project" value="UniProtKB-SubCell"/>
</dbReference>
<dbReference type="SMART" id="SM00342">
    <property type="entry name" value="HTH_ARAC"/>
    <property type="match status" value="1"/>
</dbReference>
<sequence>MYSVMLIDDEVFILNGLKDLIDWTSLGLSIDNVALNGEEAIKLFNKKPADIIITDICMPKVNGLELIKEIKKVSEKTKFIVLSGYDDFNYAKESISLGIENYILKPINEKELYGTLEAIKAKLESEVKYNNMISRDKEILKDNILYRLMMNNINLIELKEREFLLDIRLDYEHYSVAIMKCDLETSGENTIDDIYDFIEDSSANREDICIFNNLEGNIVILFGSNKFEGFEAQILEYLKDIKNTLWDTFHVKCFITQGNIECGCLEVYKSYEIANKLQNYLLVQGYDKIINYFDYTQMHKLSNTKFSVNSHDFEKVILSKDQAAIDDYIDGIFEELKQSENITPDLVQNIAIKMLIEVNKICNEFNIQSNHENLRDMILKICTIRTVDELKDEIKFESKSLVGNIKNVSQKMSPITKQVLSYIKENYYEELSLKTLGNKYNINPFYLGQIFHKEVGQNFSEFINKVKNEKAKELLLSSNLKVSEVAKKVGYTDNSYFYRKFKEHFGVSPNSLRENKNY</sequence>
<dbReference type="GO" id="GO:0000160">
    <property type="term" value="P:phosphorelay signal transduction system"/>
    <property type="evidence" value="ECO:0007669"/>
    <property type="project" value="UniProtKB-KW"/>
</dbReference>
<dbReference type="SUPFAM" id="SSF46689">
    <property type="entry name" value="Homeodomain-like"/>
    <property type="match status" value="1"/>
</dbReference>
<keyword evidence="5" id="KW-0902">Two-component regulatory system</keyword>
<dbReference type="PANTHER" id="PTHR42713">
    <property type="entry name" value="HISTIDINE KINASE-RELATED"/>
    <property type="match status" value="1"/>
</dbReference>
<evidence type="ECO:0000256" key="10">
    <source>
        <dbReference type="PROSITE-ProRule" id="PRU00169"/>
    </source>
</evidence>
<dbReference type="AlphaFoldDB" id="A0A1V4IX21"/>
<evidence type="ECO:0000256" key="8">
    <source>
        <dbReference type="ARBA" id="ARBA00023163"/>
    </source>
</evidence>
<feature type="domain" description="HTH araC/xylS-type" evidence="11">
    <location>
        <begin position="417"/>
        <end position="515"/>
    </location>
</feature>
<gene>
    <name evidence="13" type="ORF">CLORY_04660</name>
</gene>
<dbReference type="Pfam" id="PF00072">
    <property type="entry name" value="Response_reg"/>
    <property type="match status" value="1"/>
</dbReference>
<dbReference type="PROSITE" id="PS50110">
    <property type="entry name" value="RESPONSE_REGULATORY"/>
    <property type="match status" value="1"/>
</dbReference>
<evidence type="ECO:0000313" key="13">
    <source>
        <dbReference type="EMBL" id="OPJ64598.1"/>
    </source>
</evidence>
<dbReference type="SUPFAM" id="SSF52172">
    <property type="entry name" value="CheY-like"/>
    <property type="match status" value="1"/>
</dbReference>
<evidence type="ECO:0000256" key="6">
    <source>
        <dbReference type="ARBA" id="ARBA00023015"/>
    </source>
</evidence>
<dbReference type="RefSeq" id="WP_169911499.1">
    <property type="nucleotide sequence ID" value="NZ_MZGV01000003.1"/>
</dbReference>
<evidence type="ECO:0000256" key="9">
    <source>
        <dbReference type="ARBA" id="ARBA00024867"/>
    </source>
</evidence>
<dbReference type="PANTHER" id="PTHR42713:SF3">
    <property type="entry name" value="TRANSCRIPTIONAL REGULATORY PROTEIN HPTR"/>
    <property type="match status" value="1"/>
</dbReference>
<dbReference type="STRING" id="1450648.CLORY_04660"/>
<comment type="subcellular location">
    <subcellularLocation>
        <location evidence="1">Cytoplasm</location>
    </subcellularLocation>
</comment>
<evidence type="ECO:0000256" key="2">
    <source>
        <dbReference type="ARBA" id="ARBA00018672"/>
    </source>
</evidence>
<keyword evidence="4 10" id="KW-0597">Phosphoprotein</keyword>
<dbReference type="InterPro" id="IPR011006">
    <property type="entry name" value="CheY-like_superfamily"/>
</dbReference>
<evidence type="ECO:0000256" key="5">
    <source>
        <dbReference type="ARBA" id="ARBA00023012"/>
    </source>
</evidence>
<dbReference type="GO" id="GO:0043565">
    <property type="term" value="F:sequence-specific DNA binding"/>
    <property type="evidence" value="ECO:0007669"/>
    <property type="project" value="InterPro"/>
</dbReference>
<dbReference type="InterPro" id="IPR018060">
    <property type="entry name" value="HTH_AraC"/>
</dbReference>
<name>A0A1V4IX21_9CLOT</name>
<dbReference type="InterPro" id="IPR051552">
    <property type="entry name" value="HptR"/>
</dbReference>
<reference evidence="13 14" key="1">
    <citation type="submission" date="2017-03" db="EMBL/GenBank/DDBJ databases">
        <title>Genome sequence of Clostridium oryzae DSM 28571.</title>
        <authorList>
            <person name="Poehlein A."/>
            <person name="Daniel R."/>
        </authorList>
    </citation>
    <scope>NUCLEOTIDE SEQUENCE [LARGE SCALE GENOMIC DNA]</scope>
    <source>
        <strain evidence="13 14">DSM 28571</strain>
    </source>
</reference>
<dbReference type="SMART" id="SM00448">
    <property type="entry name" value="REC"/>
    <property type="match status" value="1"/>
</dbReference>
<proteinExistence type="predicted"/>
<evidence type="ECO:0000256" key="4">
    <source>
        <dbReference type="ARBA" id="ARBA00022553"/>
    </source>
</evidence>
<evidence type="ECO:0000259" key="11">
    <source>
        <dbReference type="PROSITE" id="PS01124"/>
    </source>
</evidence>
<organism evidence="13 14">
    <name type="scientific">Clostridium oryzae</name>
    <dbReference type="NCBI Taxonomy" id="1450648"/>
    <lineage>
        <taxon>Bacteria</taxon>
        <taxon>Bacillati</taxon>
        <taxon>Bacillota</taxon>
        <taxon>Clostridia</taxon>
        <taxon>Eubacteriales</taxon>
        <taxon>Clostridiaceae</taxon>
        <taxon>Clostridium</taxon>
    </lineage>
</organism>
<dbReference type="PROSITE" id="PS01124">
    <property type="entry name" value="HTH_ARAC_FAMILY_2"/>
    <property type="match status" value="1"/>
</dbReference>
<dbReference type="Pfam" id="PF12833">
    <property type="entry name" value="HTH_18"/>
    <property type="match status" value="1"/>
</dbReference>
<dbReference type="GO" id="GO:0003700">
    <property type="term" value="F:DNA-binding transcription factor activity"/>
    <property type="evidence" value="ECO:0007669"/>
    <property type="project" value="InterPro"/>
</dbReference>
<keyword evidence="8" id="KW-0804">Transcription</keyword>
<feature type="modified residue" description="4-aspartylphosphate" evidence="10">
    <location>
        <position position="55"/>
    </location>
</feature>
<protein>
    <recommendedName>
        <fullName evidence="2">Stage 0 sporulation protein A homolog</fullName>
    </recommendedName>
</protein>
<evidence type="ECO:0000313" key="14">
    <source>
        <dbReference type="Proteomes" id="UP000190080"/>
    </source>
</evidence>
<dbReference type="CDD" id="cd17536">
    <property type="entry name" value="REC_YesN-like"/>
    <property type="match status" value="1"/>
</dbReference>
<dbReference type="InterPro" id="IPR020449">
    <property type="entry name" value="Tscrpt_reg_AraC-type_HTH"/>
</dbReference>